<dbReference type="PANTHER" id="PTHR16675:SF242">
    <property type="entry name" value="MAJOR HISTOCOMPATIBILITY COMPLEX CLASS I-RELATED GENE PROTEIN"/>
    <property type="match status" value="1"/>
</dbReference>
<dbReference type="InterPro" id="IPR036179">
    <property type="entry name" value="Ig-like_dom_sf"/>
</dbReference>
<name>A0A6I9X8B0_9SAUR</name>
<dbReference type="GO" id="GO:0002474">
    <property type="term" value="P:antigen processing and presentation of peptide antigen via MHC class I"/>
    <property type="evidence" value="ECO:0007669"/>
    <property type="project" value="UniProtKB-KW"/>
</dbReference>
<dbReference type="RefSeq" id="XP_013910027.1">
    <property type="nucleotide sequence ID" value="XM_014054552.1"/>
</dbReference>
<dbReference type="PROSITE" id="PS00290">
    <property type="entry name" value="IG_MHC"/>
    <property type="match status" value="1"/>
</dbReference>
<keyword evidence="8" id="KW-1015">Disulfide bond</keyword>
<evidence type="ECO:0000256" key="7">
    <source>
        <dbReference type="ARBA" id="ARBA00023136"/>
    </source>
</evidence>
<protein>
    <submittedName>
        <fullName evidence="13">Major histocompatibility complex class I-related gene protein-like</fullName>
    </submittedName>
</protein>
<dbReference type="CDD" id="cd07698">
    <property type="entry name" value="IgC1_MHC_I_alpha3"/>
    <property type="match status" value="1"/>
</dbReference>
<evidence type="ECO:0000256" key="9">
    <source>
        <dbReference type="ARBA" id="ARBA00023180"/>
    </source>
</evidence>
<reference evidence="13" key="1">
    <citation type="submission" date="2025-08" db="UniProtKB">
        <authorList>
            <consortium name="RefSeq"/>
        </authorList>
    </citation>
    <scope>IDENTIFICATION</scope>
</reference>
<keyword evidence="2" id="KW-0490">MHC I</keyword>
<feature type="domain" description="Ig-like" evidence="11">
    <location>
        <begin position="120"/>
        <end position="209"/>
    </location>
</feature>
<comment type="subcellular location">
    <subcellularLocation>
        <location evidence="1">Membrane</location>
        <topology evidence="1">Single-pass type I membrane protein</topology>
    </subcellularLocation>
</comment>
<dbReference type="SMART" id="SM00407">
    <property type="entry name" value="IGc1"/>
    <property type="match status" value="1"/>
</dbReference>
<dbReference type="Gene3D" id="2.60.40.10">
    <property type="entry name" value="Immunoglobulins"/>
    <property type="match status" value="1"/>
</dbReference>
<dbReference type="AlphaFoldDB" id="A0A6I9X8B0"/>
<evidence type="ECO:0000256" key="6">
    <source>
        <dbReference type="ARBA" id="ARBA00022989"/>
    </source>
</evidence>
<dbReference type="PROSITE" id="PS50835">
    <property type="entry name" value="IG_LIKE"/>
    <property type="match status" value="1"/>
</dbReference>
<organism evidence="12 13">
    <name type="scientific">Thamnophis sirtalis</name>
    <dbReference type="NCBI Taxonomy" id="35019"/>
    <lineage>
        <taxon>Eukaryota</taxon>
        <taxon>Metazoa</taxon>
        <taxon>Chordata</taxon>
        <taxon>Craniata</taxon>
        <taxon>Vertebrata</taxon>
        <taxon>Euteleostomi</taxon>
        <taxon>Lepidosauria</taxon>
        <taxon>Squamata</taxon>
        <taxon>Bifurcata</taxon>
        <taxon>Unidentata</taxon>
        <taxon>Episquamata</taxon>
        <taxon>Toxicofera</taxon>
        <taxon>Serpentes</taxon>
        <taxon>Colubroidea</taxon>
        <taxon>Colubridae</taxon>
        <taxon>Natricinae</taxon>
        <taxon>Thamnophis</taxon>
    </lineage>
</organism>
<dbReference type="Gene3D" id="3.30.500.10">
    <property type="entry name" value="MHC class I-like antigen recognition-like"/>
    <property type="match status" value="1"/>
</dbReference>
<dbReference type="SUPFAM" id="SSF48726">
    <property type="entry name" value="Immunoglobulin"/>
    <property type="match status" value="1"/>
</dbReference>
<evidence type="ECO:0000256" key="8">
    <source>
        <dbReference type="ARBA" id="ARBA00023157"/>
    </source>
</evidence>
<dbReference type="InterPro" id="IPR011161">
    <property type="entry name" value="MHC_I-like_Ag-recog"/>
</dbReference>
<dbReference type="InterPro" id="IPR037055">
    <property type="entry name" value="MHC_I-like_Ag-recog_sf"/>
</dbReference>
<comment type="similarity">
    <text evidence="10">Belongs to the MHC class I family.</text>
</comment>
<evidence type="ECO:0000313" key="13">
    <source>
        <dbReference type="RefSeq" id="XP_013910027.1"/>
    </source>
</evidence>
<dbReference type="PANTHER" id="PTHR16675">
    <property type="entry name" value="MHC CLASS I-RELATED"/>
    <property type="match status" value="1"/>
</dbReference>
<dbReference type="GO" id="GO:0042612">
    <property type="term" value="C:MHC class I protein complex"/>
    <property type="evidence" value="ECO:0007669"/>
    <property type="project" value="UniProtKB-KW"/>
</dbReference>
<dbReference type="Pfam" id="PF07654">
    <property type="entry name" value="C1-set"/>
    <property type="match status" value="1"/>
</dbReference>
<dbReference type="InterPro" id="IPR003597">
    <property type="entry name" value="Ig_C1-set"/>
</dbReference>
<keyword evidence="7" id="KW-0472">Membrane</keyword>
<dbReference type="InterPro" id="IPR013783">
    <property type="entry name" value="Ig-like_fold"/>
</dbReference>
<keyword evidence="12" id="KW-1185">Reference proteome</keyword>
<dbReference type="Pfam" id="PF00129">
    <property type="entry name" value="MHC_I"/>
    <property type="match status" value="1"/>
</dbReference>
<evidence type="ECO:0000259" key="11">
    <source>
        <dbReference type="PROSITE" id="PS50835"/>
    </source>
</evidence>
<dbReference type="KEGG" id="tsr:106539702"/>
<dbReference type="InterPro" id="IPR001039">
    <property type="entry name" value="MHC_I_a_a1/a2"/>
</dbReference>
<sequence>MTENLHRWLSDLPVMSPFSCIPIFSAGFHSWQNVIGCRLSDEGQKQGVYQYGYDGEDFISLDEKTLSWIAANVHAQETKRRWEAEPLIALSKKDCLENKCIELLQKCVKYGKDSLLRKEPPVAKVTHKIQYKGLETLICRVYSFYPKEVNVTWRKDGKVCEKGTFGTDVLPNSDGTYHTWLSIKVDIEKRDYYRCYVEHAGLPKPLIVAWEEPGERTGVGVPVECGQTCPLSGHTK</sequence>
<evidence type="ECO:0000256" key="5">
    <source>
        <dbReference type="ARBA" id="ARBA00022859"/>
    </source>
</evidence>
<dbReference type="GO" id="GO:0006955">
    <property type="term" value="P:immune response"/>
    <property type="evidence" value="ECO:0007669"/>
    <property type="project" value="TreeGrafter"/>
</dbReference>
<dbReference type="GO" id="GO:0005615">
    <property type="term" value="C:extracellular space"/>
    <property type="evidence" value="ECO:0007669"/>
    <property type="project" value="TreeGrafter"/>
</dbReference>
<proteinExistence type="inferred from homology"/>
<dbReference type="InterPro" id="IPR003006">
    <property type="entry name" value="Ig/MHC_CS"/>
</dbReference>
<dbReference type="FunFam" id="2.60.40.10:FF:000204">
    <property type="entry name" value="Major histocompatibility complex, class I-related protein"/>
    <property type="match status" value="1"/>
</dbReference>
<evidence type="ECO:0000256" key="2">
    <source>
        <dbReference type="ARBA" id="ARBA00022451"/>
    </source>
</evidence>
<keyword evidence="6" id="KW-1133">Transmembrane helix</keyword>
<dbReference type="InterPro" id="IPR050208">
    <property type="entry name" value="MHC_class-I_related"/>
</dbReference>
<evidence type="ECO:0000313" key="12">
    <source>
        <dbReference type="Proteomes" id="UP000504617"/>
    </source>
</evidence>
<dbReference type="Proteomes" id="UP000504617">
    <property type="component" value="Unplaced"/>
</dbReference>
<keyword evidence="3" id="KW-0812">Transmembrane</keyword>
<dbReference type="InterPro" id="IPR007110">
    <property type="entry name" value="Ig-like_dom"/>
</dbReference>
<evidence type="ECO:0000256" key="4">
    <source>
        <dbReference type="ARBA" id="ARBA00022729"/>
    </source>
</evidence>
<dbReference type="OrthoDB" id="9036878at2759"/>
<dbReference type="GO" id="GO:0009897">
    <property type="term" value="C:external side of plasma membrane"/>
    <property type="evidence" value="ECO:0007669"/>
    <property type="project" value="TreeGrafter"/>
</dbReference>
<evidence type="ECO:0000256" key="10">
    <source>
        <dbReference type="RuleBase" id="RU004439"/>
    </source>
</evidence>
<dbReference type="GeneID" id="106539702"/>
<gene>
    <name evidence="13" type="primary">LOC106539702</name>
</gene>
<evidence type="ECO:0000256" key="1">
    <source>
        <dbReference type="ARBA" id="ARBA00004479"/>
    </source>
</evidence>
<accession>A0A6I9X8B0</accession>
<keyword evidence="4" id="KW-0732">Signal</keyword>
<keyword evidence="9" id="KW-0325">Glycoprotein</keyword>
<dbReference type="PRINTS" id="PR01638">
    <property type="entry name" value="MHCCLASSI"/>
</dbReference>
<dbReference type="InterPro" id="IPR011162">
    <property type="entry name" value="MHC_I/II-like_Ag-recog"/>
</dbReference>
<dbReference type="SUPFAM" id="SSF54452">
    <property type="entry name" value="MHC antigen-recognition domain"/>
    <property type="match status" value="1"/>
</dbReference>
<keyword evidence="5" id="KW-0391">Immunity</keyword>
<evidence type="ECO:0000256" key="3">
    <source>
        <dbReference type="ARBA" id="ARBA00022692"/>
    </source>
</evidence>